<proteinExistence type="predicted"/>
<dbReference type="EMBL" id="CAKKNE010000001">
    <property type="protein sequence ID" value="CAH0366218.1"/>
    <property type="molecule type" value="Genomic_DNA"/>
</dbReference>
<organism evidence="2 3">
    <name type="scientific">Pelagomonas calceolata</name>
    <dbReference type="NCBI Taxonomy" id="35677"/>
    <lineage>
        <taxon>Eukaryota</taxon>
        <taxon>Sar</taxon>
        <taxon>Stramenopiles</taxon>
        <taxon>Ochrophyta</taxon>
        <taxon>Pelagophyceae</taxon>
        <taxon>Pelagomonadales</taxon>
        <taxon>Pelagomonadaceae</taxon>
        <taxon>Pelagomonas</taxon>
    </lineage>
</organism>
<accession>A0A8J2S6D8</accession>
<name>A0A8J2S6D8_9STRA</name>
<keyword evidence="3" id="KW-1185">Reference proteome</keyword>
<evidence type="ECO:0000313" key="3">
    <source>
        <dbReference type="Proteomes" id="UP000789595"/>
    </source>
</evidence>
<feature type="region of interest" description="Disordered" evidence="1">
    <location>
        <begin position="34"/>
        <end position="73"/>
    </location>
</feature>
<dbReference type="Proteomes" id="UP000789595">
    <property type="component" value="Unassembled WGS sequence"/>
</dbReference>
<evidence type="ECO:0000256" key="1">
    <source>
        <dbReference type="SAM" id="MobiDB-lite"/>
    </source>
</evidence>
<reference evidence="2" key="1">
    <citation type="submission" date="2021-11" db="EMBL/GenBank/DDBJ databases">
        <authorList>
            <consortium name="Genoscope - CEA"/>
            <person name="William W."/>
        </authorList>
    </citation>
    <scope>NUCLEOTIDE SEQUENCE</scope>
</reference>
<feature type="compositionally biased region" description="Basic and acidic residues" evidence="1">
    <location>
        <begin position="55"/>
        <end position="70"/>
    </location>
</feature>
<protein>
    <submittedName>
        <fullName evidence="2">Uncharacterized protein</fullName>
    </submittedName>
</protein>
<dbReference type="AlphaFoldDB" id="A0A8J2S6D8"/>
<feature type="non-terminal residue" evidence="2">
    <location>
        <position position="1"/>
    </location>
</feature>
<sequence length="244" mass="24758">LLNNDLHDETKRTDEGGEQASAYLQSRATRLECGGGGGAAGGDGETGIASGAPHDANRGRFGGERGDASERVTSPHAVCELSVSVLRARRRAASASAIIGVGDASIMDEDAGTVWRGGDSYFRNSDWLFHRVARGDEGTLGAGLSSQPPKLPDGLQGIVLGIGLAMASSVPKLRSRRISCGLSARASVMSVMMSWFSRDDARGGVPASSGSSTRRIVAVVRGAGAAEAAPGLVGGAGLLGALLA</sequence>
<gene>
    <name evidence="2" type="ORF">PECAL_1P26960</name>
</gene>
<comment type="caution">
    <text evidence="2">The sequence shown here is derived from an EMBL/GenBank/DDBJ whole genome shotgun (WGS) entry which is preliminary data.</text>
</comment>
<evidence type="ECO:0000313" key="2">
    <source>
        <dbReference type="EMBL" id="CAH0366218.1"/>
    </source>
</evidence>
<feature type="compositionally biased region" description="Gly residues" evidence="1">
    <location>
        <begin position="34"/>
        <end position="45"/>
    </location>
</feature>